<dbReference type="SUPFAM" id="SSF55486">
    <property type="entry name" value="Metalloproteases ('zincins'), catalytic domain"/>
    <property type="match status" value="1"/>
</dbReference>
<comment type="cofactor">
    <cofactor evidence="11">
        <name>Zn(2+)</name>
        <dbReference type="ChEBI" id="CHEBI:29105"/>
    </cofactor>
    <text evidence="11">Binds 1 zinc ion per subunit.</text>
</comment>
<feature type="active site" description="Proton donor" evidence="9">
    <location>
        <position position="398"/>
    </location>
</feature>
<evidence type="ECO:0000313" key="15">
    <source>
        <dbReference type="Proteomes" id="UP001219933"/>
    </source>
</evidence>
<dbReference type="Pfam" id="PF17900">
    <property type="entry name" value="Peptidase_M1_N"/>
    <property type="match status" value="1"/>
</dbReference>
<dbReference type="Gene3D" id="1.25.40.320">
    <property type="entry name" value="Peptidase M1, leukotriene A4 hydrolase/aminopeptidase C-terminal domain"/>
    <property type="match status" value="1"/>
</dbReference>
<keyword evidence="6 14" id="KW-0378">Hydrolase</keyword>
<feature type="binding site" evidence="11">
    <location>
        <position position="327"/>
    </location>
    <ligand>
        <name>Zn(2+)</name>
        <dbReference type="ChEBI" id="CHEBI:29105"/>
        <note>catalytic</note>
    </ligand>
</feature>
<evidence type="ECO:0000256" key="7">
    <source>
        <dbReference type="ARBA" id="ARBA00022833"/>
    </source>
</evidence>
<dbReference type="GO" id="GO:0008033">
    <property type="term" value="P:tRNA processing"/>
    <property type="evidence" value="ECO:0007669"/>
    <property type="project" value="InterPro"/>
</dbReference>
<sequence length="1128" mass="126745">MSTWTPPPPDAISASMPSLIEDIHSFANVNEVYSTNLHLDWDIDWNAKCIRGSVTHTLHVVQGGVAHVTFDTSHLDLGQVTVDGELATDVVLGDRKSRLGQPLTIGLGERHAGDTVCVTINYSTTSECTALGWLSREQTKAKTAPFLYSQCQAIHCRSLLPCMDTPSRKVTYTATVRSPTMVLMSALPDKEAKDGVYRFEQPVAIPTYLIAIVSGDLEFRSLGPRTGIYAEPPDADAVQWEFEADAERFLEHAERTIFPYVWTRYDSVVLPPSFPYGGMENANLTTLTPSLVCGDRSSTDVLLHELCHSWSGNLISCANWQSFWLNEGWTVYLERLLLQRVYGDGDKGAAHRGFSYIIGARALRESLEGFSKIPRFQRLIPEFLDGEDPDDAFSSIPYDKGANFLLHIERVVGGLDVFLPYVRAYFFAFQGRSVTTEDWKNHLFAYYAGSEEITERLKSIDFDAWLHGEGLELPVKMEYDTSLAEAAFGLAARWERRIEGKDEKFSAADIEGWTAGQVVVFLERLHSGAAVPAAVAEELDEAYALNTAQNTEIRMRFYQVALEDKEGKYAPYAAEWVKTQGRMKYCRAIYKALVRVEPELARRTFKENRSFYHPIAASLIEKSLTQDIAVPLKHMAVGVIGSTGTGKSQLAVELAEFVRSRDIGGYSDAEVISADSMQTYEGLDVITNKADADEMHGVPHHLLSFLPPGDEYDITQFISDATRLSDEFHQRSERALPIFAGGTTYYLQHFLFPGRLVSADEGEPDKESLERLARRISALPAEQQALWSTLDAEVQSNAAPPANADQMWGLLKVLDPESAARWHYNDHRKVLRSLRILRDTGRSQSEWAALQGERDEKPRDSPRRLLFWVWSEREALRQRLDARIGRMIERGLLDEIRSLKHIAAGLPDQGKDYTRGIFQAIGYKEFDAYLDHVASGGEKDQEQKLFDAAIDAMQVGTRRYAKRQTSWIKNQLIPAIAAAQARGEEAHIYLLDATDPGKWDENVRKPALAILESFLTGSAMPDAFQQSEAAASELAALRSEKTSEIVHTRIKSNRKYACPECTSDESKPFLVAENEREKHLQSRTHRYAVKRRTRNKWIAEKKEAGESVRRARAEANEAKHAVMHDQVE</sequence>
<dbReference type="CDD" id="cd09599">
    <property type="entry name" value="M1_LTA4H"/>
    <property type="match status" value="1"/>
</dbReference>
<dbReference type="Proteomes" id="UP001219933">
    <property type="component" value="Chromosome 2"/>
</dbReference>
<dbReference type="Gene3D" id="2.60.40.1730">
    <property type="entry name" value="tricorn interacting facor f3 domain"/>
    <property type="match status" value="1"/>
</dbReference>
<feature type="binding site" evidence="10">
    <location>
        <begin position="150"/>
        <end position="152"/>
    </location>
    <ligand>
        <name>a peptide</name>
        <dbReference type="ChEBI" id="CHEBI:60466"/>
    </ligand>
</feature>
<evidence type="ECO:0000313" key="14">
    <source>
        <dbReference type="EMBL" id="WFD34894.1"/>
    </source>
</evidence>
<feature type="binding site" evidence="11">
    <location>
        <position position="308"/>
    </location>
    <ligand>
        <name>Zn(2+)</name>
        <dbReference type="ChEBI" id="CHEBI:29105"/>
        <note>catalytic</note>
    </ligand>
</feature>
<evidence type="ECO:0000256" key="5">
    <source>
        <dbReference type="ARBA" id="ARBA00022723"/>
    </source>
</evidence>
<dbReference type="HAMAP" id="MF_00185">
    <property type="entry name" value="IPP_trans"/>
    <property type="match status" value="1"/>
</dbReference>
<proteinExistence type="inferred from homology"/>
<dbReference type="InterPro" id="IPR018022">
    <property type="entry name" value="IPT"/>
</dbReference>
<dbReference type="InterPro" id="IPR001930">
    <property type="entry name" value="Peptidase_M1"/>
</dbReference>
<dbReference type="PRINTS" id="PR00756">
    <property type="entry name" value="ALADIPTASE"/>
</dbReference>
<feature type="binding site" evidence="10">
    <location>
        <begin position="275"/>
        <end position="280"/>
    </location>
    <ligand>
        <name>a peptide</name>
        <dbReference type="ChEBI" id="CHEBI:60466"/>
    </ligand>
</feature>
<dbReference type="GO" id="GO:0006508">
    <property type="term" value="P:proteolysis"/>
    <property type="evidence" value="ECO:0007669"/>
    <property type="project" value="UniProtKB-KW"/>
</dbReference>
<dbReference type="GO" id="GO:0004301">
    <property type="term" value="F:epoxide hydrolase activity"/>
    <property type="evidence" value="ECO:0007669"/>
    <property type="project" value="TreeGrafter"/>
</dbReference>
<evidence type="ECO:0000256" key="9">
    <source>
        <dbReference type="PIRSR" id="PIRSR634015-1"/>
    </source>
</evidence>
<feature type="binding site" evidence="11">
    <location>
        <position position="304"/>
    </location>
    <ligand>
        <name>Zn(2+)</name>
        <dbReference type="ChEBI" id="CHEBI:29105"/>
        <note>catalytic</note>
    </ligand>
</feature>
<dbReference type="EC" id="3.3.2.6" evidence="14"/>
<organism evidence="14 15">
    <name type="scientific">Malassezia cuniculi</name>
    <dbReference type="NCBI Taxonomy" id="948313"/>
    <lineage>
        <taxon>Eukaryota</taxon>
        <taxon>Fungi</taxon>
        <taxon>Dikarya</taxon>
        <taxon>Basidiomycota</taxon>
        <taxon>Ustilaginomycotina</taxon>
        <taxon>Malasseziomycetes</taxon>
        <taxon>Malasseziales</taxon>
        <taxon>Malasseziaceae</taxon>
        <taxon>Malassezia</taxon>
    </lineage>
</organism>
<dbReference type="SUPFAM" id="SSF63737">
    <property type="entry name" value="Leukotriene A4 hydrolase N-terminal domain"/>
    <property type="match status" value="1"/>
</dbReference>
<dbReference type="InterPro" id="IPR049980">
    <property type="entry name" value="LTA4H_cat"/>
</dbReference>
<dbReference type="FunFam" id="2.60.40.1730:FF:000004">
    <property type="entry name" value="Leukotriene A(4) hydrolase"/>
    <property type="match status" value="1"/>
</dbReference>
<dbReference type="InterPro" id="IPR015211">
    <property type="entry name" value="Peptidase_M1_C"/>
</dbReference>
<protein>
    <submittedName>
        <fullName evidence="14">Leukotriene-A4 hydrolase</fullName>
        <ecNumber evidence="14">3.3.2.6</ecNumber>
    </submittedName>
</protein>
<dbReference type="PANTHER" id="PTHR45726:SF3">
    <property type="entry name" value="LEUKOTRIENE A-4 HYDROLASE"/>
    <property type="match status" value="1"/>
</dbReference>
<keyword evidence="4" id="KW-0645">Protease</keyword>
<feature type="active site" description="Proton acceptor" evidence="9">
    <location>
        <position position="305"/>
    </location>
</feature>
<evidence type="ECO:0000256" key="11">
    <source>
        <dbReference type="PIRSR" id="PIRSR634015-3"/>
    </source>
</evidence>
<dbReference type="InterPro" id="IPR038502">
    <property type="entry name" value="M1_LTA-4_hydro/amino_C_sf"/>
</dbReference>
<keyword evidence="15" id="KW-1185">Reference proteome</keyword>
<name>A0AAF0EUP5_9BASI</name>
<dbReference type="SUPFAM" id="SSF52540">
    <property type="entry name" value="P-loop containing nucleoside triphosphate hydrolases"/>
    <property type="match status" value="1"/>
</dbReference>
<evidence type="ECO:0000256" key="12">
    <source>
        <dbReference type="SAM" id="MobiDB-lite"/>
    </source>
</evidence>
<evidence type="ECO:0000256" key="3">
    <source>
        <dbReference type="ARBA" id="ARBA00022490"/>
    </source>
</evidence>
<dbReference type="Gene3D" id="3.40.50.300">
    <property type="entry name" value="P-loop containing nucleotide triphosphate hydrolases"/>
    <property type="match status" value="1"/>
</dbReference>
<comment type="similarity">
    <text evidence="2">Belongs to the peptidase M1 family.</text>
</comment>
<dbReference type="Gene3D" id="3.30.160.60">
    <property type="entry name" value="Classic Zinc Finger"/>
    <property type="match status" value="1"/>
</dbReference>
<feature type="domain" description="Peptidase M1 leukotriene A4 hydrolase/aminopeptidase C-terminal" evidence="13">
    <location>
        <begin position="482"/>
        <end position="624"/>
    </location>
</feature>
<keyword evidence="7 11" id="KW-0862">Zinc</keyword>
<dbReference type="Pfam" id="PF01715">
    <property type="entry name" value="IPPT"/>
    <property type="match status" value="1"/>
</dbReference>
<keyword evidence="5 11" id="KW-0479">Metal-binding</keyword>
<evidence type="ECO:0000256" key="2">
    <source>
        <dbReference type="ARBA" id="ARBA00010136"/>
    </source>
</evidence>
<gene>
    <name evidence="14" type="primary">LAP2</name>
    <name evidence="14" type="ORF">MCUN1_001739</name>
</gene>
<evidence type="ECO:0000256" key="10">
    <source>
        <dbReference type="PIRSR" id="PIRSR634015-2"/>
    </source>
</evidence>
<dbReference type="PANTHER" id="PTHR45726">
    <property type="entry name" value="LEUKOTRIENE A-4 HYDROLASE"/>
    <property type="match status" value="1"/>
</dbReference>
<dbReference type="InterPro" id="IPR034015">
    <property type="entry name" value="M1_LTA4H"/>
</dbReference>
<dbReference type="GO" id="GO:0052381">
    <property type="term" value="F:tRNA dimethylallyltransferase activity"/>
    <property type="evidence" value="ECO:0007669"/>
    <property type="project" value="InterPro"/>
</dbReference>
<feature type="region of interest" description="Disordered" evidence="12">
    <location>
        <begin position="1103"/>
        <end position="1128"/>
    </location>
</feature>
<dbReference type="EMBL" id="CP119878">
    <property type="protein sequence ID" value="WFD34894.1"/>
    <property type="molecule type" value="Genomic_DNA"/>
</dbReference>
<dbReference type="Gene3D" id="3.30.2010.30">
    <property type="match status" value="1"/>
</dbReference>
<dbReference type="Pfam" id="PF01433">
    <property type="entry name" value="Peptidase_M1"/>
    <property type="match status" value="1"/>
</dbReference>
<dbReference type="GO" id="GO:0008270">
    <property type="term" value="F:zinc ion binding"/>
    <property type="evidence" value="ECO:0007669"/>
    <property type="project" value="InterPro"/>
</dbReference>
<dbReference type="SMART" id="SM01263">
    <property type="entry name" value="Leuk-A4-hydro_C"/>
    <property type="match status" value="1"/>
</dbReference>
<dbReference type="InterPro" id="IPR016024">
    <property type="entry name" value="ARM-type_fold"/>
</dbReference>
<dbReference type="Gene3D" id="1.10.20.140">
    <property type="match status" value="1"/>
</dbReference>
<evidence type="ECO:0000259" key="13">
    <source>
        <dbReference type="SMART" id="SM01263"/>
    </source>
</evidence>
<dbReference type="FunFam" id="1.10.390.10:FF:000003">
    <property type="entry name" value="Leukotriene A(4) hydrolase"/>
    <property type="match status" value="1"/>
</dbReference>
<dbReference type="Gene3D" id="1.10.390.10">
    <property type="entry name" value="Neutral Protease Domain 2"/>
    <property type="match status" value="1"/>
</dbReference>
<dbReference type="InterPro" id="IPR045357">
    <property type="entry name" value="Aminopeptidase_N-like_N"/>
</dbReference>
<dbReference type="AlphaFoldDB" id="A0AAF0EUP5"/>
<dbReference type="InterPro" id="IPR042097">
    <property type="entry name" value="Aminopeptidase_N-like_N_sf"/>
</dbReference>
<dbReference type="FunFam" id="3.30.2010.30:FF:000001">
    <property type="entry name" value="Leukotriene A(4) hydrolase"/>
    <property type="match status" value="1"/>
</dbReference>
<evidence type="ECO:0000256" key="4">
    <source>
        <dbReference type="ARBA" id="ARBA00022670"/>
    </source>
</evidence>
<keyword evidence="8" id="KW-0482">Metalloprotease</keyword>
<dbReference type="SUPFAM" id="SSF48371">
    <property type="entry name" value="ARM repeat"/>
    <property type="match status" value="1"/>
</dbReference>
<accession>A0AAF0EUP5</accession>
<feature type="binding site" evidence="10">
    <location>
        <begin position="582"/>
        <end position="584"/>
    </location>
    <ligand>
        <name>a peptide</name>
        <dbReference type="ChEBI" id="CHEBI:60466"/>
    </ligand>
</feature>
<reference evidence="14" key="1">
    <citation type="submission" date="2023-03" db="EMBL/GenBank/DDBJ databases">
        <title>Mating type loci evolution in Malassezia.</title>
        <authorList>
            <person name="Coelho M.A."/>
        </authorList>
    </citation>
    <scope>NUCLEOTIDE SEQUENCE</scope>
    <source>
        <strain evidence="14">CBS 11721</strain>
    </source>
</reference>
<evidence type="ECO:0000256" key="1">
    <source>
        <dbReference type="ARBA" id="ARBA00004496"/>
    </source>
</evidence>
<dbReference type="InterPro" id="IPR014782">
    <property type="entry name" value="Peptidase_M1_dom"/>
</dbReference>
<dbReference type="InterPro" id="IPR027268">
    <property type="entry name" value="Peptidase_M4/M1_CTD_sf"/>
</dbReference>
<dbReference type="GO" id="GO:0005829">
    <property type="term" value="C:cytosol"/>
    <property type="evidence" value="ECO:0007669"/>
    <property type="project" value="TreeGrafter"/>
</dbReference>
<dbReference type="GO" id="GO:0004463">
    <property type="term" value="F:leukotriene-A4 hydrolase activity"/>
    <property type="evidence" value="ECO:0007669"/>
    <property type="project" value="UniProtKB-EC"/>
</dbReference>
<keyword evidence="3" id="KW-0963">Cytoplasm</keyword>
<dbReference type="Pfam" id="PF09127">
    <property type="entry name" value="Leuk-A4-hydro_C"/>
    <property type="match status" value="1"/>
</dbReference>
<evidence type="ECO:0000256" key="6">
    <source>
        <dbReference type="ARBA" id="ARBA00022801"/>
    </source>
</evidence>
<dbReference type="InterPro" id="IPR027417">
    <property type="entry name" value="P-loop_NTPase"/>
</dbReference>
<dbReference type="GO" id="GO:0070006">
    <property type="term" value="F:metalloaminopeptidase activity"/>
    <property type="evidence" value="ECO:0007669"/>
    <property type="project" value="UniProtKB-ARBA"/>
</dbReference>
<comment type="subcellular location">
    <subcellularLocation>
        <location evidence="1">Cytoplasm</location>
    </subcellularLocation>
</comment>
<dbReference type="FunFam" id="1.25.40.320:FF:000001">
    <property type="entry name" value="Leukotriene A(4) hydrolase"/>
    <property type="match status" value="1"/>
</dbReference>
<evidence type="ECO:0000256" key="8">
    <source>
        <dbReference type="ARBA" id="ARBA00023049"/>
    </source>
</evidence>